<dbReference type="InterPro" id="IPR003593">
    <property type="entry name" value="AAA+_ATPase"/>
</dbReference>
<dbReference type="HAMAP" id="MF_01407">
    <property type="entry name" value="ORC1_type_DNA_replic_protein"/>
    <property type="match status" value="1"/>
</dbReference>
<dbReference type="GO" id="GO:0016887">
    <property type="term" value="F:ATP hydrolysis activity"/>
    <property type="evidence" value="ECO:0007669"/>
    <property type="project" value="InterPro"/>
</dbReference>
<keyword evidence="3 5" id="KW-0547">Nucleotide-binding</keyword>
<evidence type="ECO:0000256" key="4">
    <source>
        <dbReference type="ARBA" id="ARBA00022840"/>
    </source>
</evidence>
<evidence type="ECO:0000256" key="2">
    <source>
        <dbReference type="ARBA" id="ARBA00022705"/>
    </source>
</evidence>
<dbReference type="Pfam" id="PF13401">
    <property type="entry name" value="AAA_22"/>
    <property type="match status" value="1"/>
</dbReference>
<dbReference type="GO" id="GO:0006260">
    <property type="term" value="P:DNA replication"/>
    <property type="evidence" value="ECO:0007669"/>
    <property type="project" value="UniProtKB-UniRule"/>
</dbReference>
<evidence type="ECO:0000256" key="1">
    <source>
        <dbReference type="ARBA" id="ARBA00006184"/>
    </source>
</evidence>
<evidence type="ECO:0000259" key="6">
    <source>
        <dbReference type="SMART" id="SM00382"/>
    </source>
</evidence>
<reference evidence="8" key="1">
    <citation type="journal article" date="2020" name="bioRxiv">
        <title>A rank-normalized archaeal taxonomy based on genome phylogeny resolves widespread incomplete and uneven classifications.</title>
        <authorList>
            <person name="Rinke C."/>
            <person name="Chuvochina M."/>
            <person name="Mussig A.J."/>
            <person name="Chaumeil P.-A."/>
            <person name="Waite D.W."/>
            <person name="Whitman W.B."/>
            <person name="Parks D.H."/>
            <person name="Hugenholtz P."/>
        </authorList>
    </citation>
    <scope>NUCLEOTIDE SEQUENCE [LARGE SCALE GENOMIC DNA]</scope>
</reference>
<dbReference type="Gene3D" id="3.40.50.300">
    <property type="entry name" value="P-loop containing nucleotide triphosphate hydrolases"/>
    <property type="match status" value="1"/>
</dbReference>
<keyword evidence="2 5" id="KW-0235">DNA replication</keyword>
<evidence type="ECO:0000256" key="3">
    <source>
        <dbReference type="ARBA" id="ARBA00022741"/>
    </source>
</evidence>
<keyword evidence="4 5" id="KW-0067">ATP-binding</keyword>
<proteinExistence type="inferred from homology"/>
<dbReference type="SUPFAM" id="SSF52540">
    <property type="entry name" value="P-loop containing nucleoside triphosphate hydrolases"/>
    <property type="match status" value="1"/>
</dbReference>
<accession>A0A7J4IV80</accession>
<evidence type="ECO:0000256" key="5">
    <source>
        <dbReference type="HAMAP-Rule" id="MF_01407"/>
    </source>
</evidence>
<dbReference type="InterPro" id="IPR027417">
    <property type="entry name" value="P-loop_NTPase"/>
</dbReference>
<feature type="domain" description="AAA+ ATPase" evidence="6">
    <location>
        <begin position="53"/>
        <end position="206"/>
    </location>
</feature>
<dbReference type="InterPro" id="IPR036390">
    <property type="entry name" value="WH_DNA-bd_sf"/>
</dbReference>
<evidence type="ECO:0000313" key="8">
    <source>
        <dbReference type="Proteomes" id="UP000577419"/>
    </source>
</evidence>
<comment type="similarity">
    <text evidence="1 5">Belongs to the CDC6/cdc18 family.</text>
</comment>
<dbReference type="Proteomes" id="UP000577419">
    <property type="component" value="Unassembled WGS sequence"/>
</dbReference>
<gene>
    <name evidence="7" type="ORF">HA237_02065</name>
</gene>
<dbReference type="AlphaFoldDB" id="A0A7J4IV80"/>
<dbReference type="Gene3D" id="1.10.8.60">
    <property type="match status" value="1"/>
</dbReference>
<dbReference type="SUPFAM" id="SSF46785">
    <property type="entry name" value="Winged helix' DNA-binding domain"/>
    <property type="match status" value="1"/>
</dbReference>
<dbReference type="GO" id="GO:0005524">
    <property type="term" value="F:ATP binding"/>
    <property type="evidence" value="ECO:0007669"/>
    <property type="project" value="UniProtKB-UniRule"/>
</dbReference>
<comment type="function">
    <text evidence="5">Involved in regulation of DNA replication.</text>
</comment>
<dbReference type="Pfam" id="PF22703">
    <property type="entry name" value="Cdc6_lid"/>
    <property type="match status" value="1"/>
</dbReference>
<name>A0A7J4IV80_9ARCH</name>
<dbReference type="CDD" id="cd00009">
    <property type="entry name" value="AAA"/>
    <property type="match status" value="1"/>
</dbReference>
<comment type="caution">
    <text evidence="7">The sequence shown here is derived from an EMBL/GenBank/DDBJ whole genome shotgun (WGS) entry which is preliminary data.</text>
</comment>
<dbReference type="PANTHER" id="PTHR10763:SF26">
    <property type="entry name" value="CELL DIVISION CONTROL PROTEIN 6 HOMOLOG"/>
    <property type="match status" value="1"/>
</dbReference>
<protein>
    <recommendedName>
        <fullName evidence="5">ORC1-type DNA replication protein</fullName>
    </recommendedName>
</protein>
<organism evidence="7 8">
    <name type="scientific">Candidatus Iainarchaeum sp</name>
    <dbReference type="NCBI Taxonomy" id="3101447"/>
    <lineage>
        <taxon>Archaea</taxon>
        <taxon>Candidatus Iainarchaeota</taxon>
        <taxon>Candidatus Iainarchaeia</taxon>
        <taxon>Candidatus Iainarchaeales</taxon>
        <taxon>Candidatus Iainarchaeaceae</taxon>
        <taxon>Candidatus Iainarchaeum</taxon>
    </lineage>
</organism>
<feature type="binding site" evidence="5">
    <location>
        <begin position="65"/>
        <end position="69"/>
    </location>
    <ligand>
        <name>ATP</name>
        <dbReference type="ChEBI" id="CHEBI:30616"/>
    </ligand>
</feature>
<dbReference type="InterPro" id="IPR055237">
    <property type="entry name" value="Cdc6_lid"/>
</dbReference>
<sequence length="376" mass="42310">MKKNIFERSGKEKQVFKDEKYLYPEFVPERLPHRDREIDALVYGFNPLVKGGKPHNFFVVGPTGVGKTACVKYVLNELQEYSDRAKALYLNCFEFNARHAILSKIANFLGAPVPRRGIATDEIYSRFLEALKKADFSPVIVLDEVDQLLLKADGSKLLYDLLRVVEYERARVALVLISNDIELTAKLDSRVRSSLTEEKIVFESYTPAQLKDILRERASFAFLSGALGEEVIPVAAAHAARLGGDARIAIESLLKAGREAEKENSGKVEVKHLKKSFESVDAVSLLKGIRHLNESEALLLKLIAEKPGIFSGELFKAFGGKTEPLSERRLRDLLNGLEKKNFVFSEQVSLGNKGKTRSFSCRLPREPLMRELNRNQ</sequence>
<dbReference type="InterPro" id="IPR050311">
    <property type="entry name" value="ORC1/CDC6"/>
</dbReference>
<dbReference type="InterPro" id="IPR036388">
    <property type="entry name" value="WH-like_DNA-bd_sf"/>
</dbReference>
<evidence type="ECO:0000313" key="7">
    <source>
        <dbReference type="EMBL" id="HIH08135.1"/>
    </source>
</evidence>
<dbReference type="InterPro" id="IPR049945">
    <property type="entry name" value="AAA_22"/>
</dbReference>
<feature type="binding site" evidence="5">
    <location>
        <position position="217"/>
    </location>
    <ligand>
        <name>ATP</name>
        <dbReference type="ChEBI" id="CHEBI:30616"/>
    </ligand>
</feature>
<dbReference type="NCBIfam" id="TIGR02928">
    <property type="entry name" value="orc1/cdc6 family replication initiation protein"/>
    <property type="match status" value="1"/>
</dbReference>
<dbReference type="EMBL" id="DUFG01000013">
    <property type="protein sequence ID" value="HIH08135.1"/>
    <property type="molecule type" value="Genomic_DNA"/>
</dbReference>
<dbReference type="InterPro" id="IPR014277">
    <property type="entry name" value="Orc1/Cdc6_arc"/>
</dbReference>
<dbReference type="Gene3D" id="1.10.10.10">
    <property type="entry name" value="Winged helix-like DNA-binding domain superfamily/Winged helix DNA-binding domain"/>
    <property type="match status" value="1"/>
</dbReference>
<dbReference type="PANTHER" id="PTHR10763">
    <property type="entry name" value="CELL DIVISION CONTROL PROTEIN 6-RELATED"/>
    <property type="match status" value="1"/>
</dbReference>
<feature type="binding site" evidence="5">
    <location>
        <position position="205"/>
    </location>
    <ligand>
        <name>ATP</name>
        <dbReference type="ChEBI" id="CHEBI:30616"/>
    </ligand>
</feature>
<dbReference type="SMART" id="SM00382">
    <property type="entry name" value="AAA"/>
    <property type="match status" value="1"/>
</dbReference>